<protein>
    <submittedName>
        <fullName evidence="1">Uncharacterized protein</fullName>
    </submittedName>
</protein>
<evidence type="ECO:0000313" key="1">
    <source>
        <dbReference type="EMBL" id="SHN05372.1"/>
    </source>
</evidence>
<dbReference type="Proteomes" id="UP000184038">
    <property type="component" value="Unassembled WGS sequence"/>
</dbReference>
<dbReference type="RefSeq" id="WP_073291952.1">
    <property type="nucleotide sequence ID" value="NZ_FRCP01000036.1"/>
</dbReference>
<reference evidence="1 2" key="1">
    <citation type="submission" date="2016-11" db="EMBL/GenBank/DDBJ databases">
        <authorList>
            <person name="Jaros S."/>
            <person name="Januszkiewicz K."/>
            <person name="Wedrychowicz H."/>
        </authorList>
    </citation>
    <scope>NUCLEOTIDE SEQUENCE [LARGE SCALE GENOMIC DNA]</scope>
    <source>
        <strain evidence="1 2">DSM 15930</strain>
    </source>
</reference>
<name>A0A1M7NN81_9FIRM</name>
<keyword evidence="2" id="KW-1185">Reference proteome</keyword>
<accession>A0A1M7NN81</accession>
<dbReference type="OrthoDB" id="2627126at2"/>
<dbReference type="EMBL" id="FRCP01000036">
    <property type="protein sequence ID" value="SHN05372.1"/>
    <property type="molecule type" value="Genomic_DNA"/>
</dbReference>
<evidence type="ECO:0000313" key="2">
    <source>
        <dbReference type="Proteomes" id="UP000184038"/>
    </source>
</evidence>
<organism evidence="1 2">
    <name type="scientific">Anaerosporobacter mobilis DSM 15930</name>
    <dbReference type="NCBI Taxonomy" id="1120996"/>
    <lineage>
        <taxon>Bacteria</taxon>
        <taxon>Bacillati</taxon>
        <taxon>Bacillota</taxon>
        <taxon>Clostridia</taxon>
        <taxon>Lachnospirales</taxon>
        <taxon>Lachnospiraceae</taxon>
        <taxon>Anaerosporobacter</taxon>
    </lineage>
</organism>
<dbReference type="AlphaFoldDB" id="A0A1M7NN81"/>
<sequence length="154" mass="17801">MEYVLYASTDEIINVIGEKILRILKNDVIFGNAEILDEEENELSLYCDMFTLQIDNSSDSIKVISEESNIDLKVELYMNLDMQCEDVIKKTIYFVGKYLKEFSCDIILMSNGDVPIILRNSEKLIVDTSRVKKGFPFEVLQTEYVVDKIKFLSD</sequence>
<proteinExistence type="predicted"/>
<gene>
    <name evidence="1" type="ORF">SAMN02746066_04628</name>
</gene>